<accession>A0ABQ8HP80</accession>
<reference evidence="1 2" key="1">
    <citation type="submission" date="2021-02" db="EMBL/GenBank/DDBJ databases">
        <title>Plant Genome Project.</title>
        <authorList>
            <person name="Zhang R.-G."/>
        </authorList>
    </citation>
    <scope>NUCLEOTIDE SEQUENCE [LARGE SCALE GENOMIC DNA]</scope>
    <source>
        <tissue evidence="1">Leaves</tissue>
    </source>
</reference>
<sequence>MVVPLKTPEKEGQGAQDAKKAKLYSRMGKEVVSALFPVAALFFPFSPKNAGLDARLNKNSLFDVDNKKVAALNWMGMPQGCYCPKTGQSGYLTLA</sequence>
<dbReference type="EMBL" id="JAFEMO010000008">
    <property type="protein sequence ID" value="KAH7566155.1"/>
    <property type="molecule type" value="Genomic_DNA"/>
</dbReference>
<name>A0ABQ8HP80_9ROSI</name>
<gene>
    <name evidence="1" type="ORF">JRO89_XS08G0107400</name>
</gene>
<proteinExistence type="predicted"/>
<dbReference type="Proteomes" id="UP000827721">
    <property type="component" value="Unassembled WGS sequence"/>
</dbReference>
<organism evidence="1 2">
    <name type="scientific">Xanthoceras sorbifolium</name>
    <dbReference type="NCBI Taxonomy" id="99658"/>
    <lineage>
        <taxon>Eukaryota</taxon>
        <taxon>Viridiplantae</taxon>
        <taxon>Streptophyta</taxon>
        <taxon>Embryophyta</taxon>
        <taxon>Tracheophyta</taxon>
        <taxon>Spermatophyta</taxon>
        <taxon>Magnoliopsida</taxon>
        <taxon>eudicotyledons</taxon>
        <taxon>Gunneridae</taxon>
        <taxon>Pentapetalae</taxon>
        <taxon>rosids</taxon>
        <taxon>malvids</taxon>
        <taxon>Sapindales</taxon>
        <taxon>Sapindaceae</taxon>
        <taxon>Xanthoceroideae</taxon>
        <taxon>Xanthoceras</taxon>
    </lineage>
</organism>
<keyword evidence="2" id="KW-1185">Reference proteome</keyword>
<evidence type="ECO:0000313" key="1">
    <source>
        <dbReference type="EMBL" id="KAH7566155.1"/>
    </source>
</evidence>
<protein>
    <submittedName>
        <fullName evidence="1">Uncharacterized protein</fullName>
    </submittedName>
</protein>
<comment type="caution">
    <text evidence="1">The sequence shown here is derived from an EMBL/GenBank/DDBJ whole genome shotgun (WGS) entry which is preliminary data.</text>
</comment>
<evidence type="ECO:0000313" key="2">
    <source>
        <dbReference type="Proteomes" id="UP000827721"/>
    </source>
</evidence>